<proteinExistence type="inferred from homology"/>
<evidence type="ECO:0000256" key="1">
    <source>
        <dbReference type="ARBA" id="ARBA00004515"/>
    </source>
</evidence>
<dbReference type="Pfam" id="PF06293">
    <property type="entry name" value="Kdo"/>
    <property type="match status" value="1"/>
</dbReference>
<evidence type="ECO:0000256" key="9">
    <source>
        <dbReference type="ARBA" id="ARBA00022777"/>
    </source>
</evidence>
<evidence type="ECO:0000256" key="13">
    <source>
        <dbReference type="ARBA" id="ARBA00029511"/>
    </source>
</evidence>
<comment type="pathway">
    <text evidence="2 15">Bacterial outer membrane biogenesis; LPS core biosynthesis.</text>
</comment>
<evidence type="ECO:0000256" key="5">
    <source>
        <dbReference type="ARBA" id="ARBA00022475"/>
    </source>
</evidence>
<name>A0A167D423_9GAMM</name>
<comment type="similarity">
    <text evidence="3 15">Belongs to the protein kinase superfamily. KdkA/RfaP family.</text>
</comment>
<evidence type="ECO:0000256" key="10">
    <source>
        <dbReference type="ARBA" id="ARBA00022840"/>
    </source>
</evidence>
<evidence type="ECO:0000313" key="18">
    <source>
        <dbReference type="Proteomes" id="UP000076587"/>
    </source>
</evidence>
<evidence type="ECO:0000256" key="11">
    <source>
        <dbReference type="ARBA" id="ARBA00022985"/>
    </source>
</evidence>
<dbReference type="Proteomes" id="UP000076587">
    <property type="component" value="Unassembled WGS sequence"/>
</dbReference>
<feature type="active site" evidence="15">
    <location>
        <position position="168"/>
    </location>
</feature>
<evidence type="ECO:0000256" key="3">
    <source>
        <dbReference type="ARBA" id="ARBA00010327"/>
    </source>
</evidence>
<dbReference type="InterPro" id="IPR000719">
    <property type="entry name" value="Prot_kinase_dom"/>
</dbReference>
<dbReference type="GO" id="GO:0009244">
    <property type="term" value="P:lipopolysaccharide core region biosynthetic process"/>
    <property type="evidence" value="ECO:0007669"/>
    <property type="project" value="UniProtKB-UniRule"/>
</dbReference>
<dbReference type="OrthoDB" id="6854449at2"/>
<feature type="domain" description="Protein kinase" evidence="16">
    <location>
        <begin position="1"/>
        <end position="242"/>
    </location>
</feature>
<keyword evidence="9 15" id="KW-0418">Kinase</keyword>
<dbReference type="PROSITE" id="PS50011">
    <property type="entry name" value="PROTEIN_KINASE_DOM"/>
    <property type="match status" value="1"/>
</dbReference>
<dbReference type="GO" id="GO:0004672">
    <property type="term" value="F:protein kinase activity"/>
    <property type="evidence" value="ECO:0007669"/>
    <property type="project" value="InterPro"/>
</dbReference>
<comment type="catalytic activity">
    <reaction evidence="14 15">
        <text>an alpha-Kdo-(2-&gt;6)-lipid IVA + ATP = a 4-O-phospho-alpha-Kdo-(2-&gt;6)-lipid IVA + ADP + H(+)</text>
        <dbReference type="Rhea" id="RHEA:74271"/>
        <dbReference type="ChEBI" id="CHEBI:15378"/>
        <dbReference type="ChEBI" id="CHEBI:30616"/>
        <dbReference type="ChEBI" id="CHEBI:176428"/>
        <dbReference type="ChEBI" id="CHEBI:193140"/>
        <dbReference type="ChEBI" id="CHEBI:456216"/>
        <dbReference type="EC" id="2.7.1.166"/>
    </reaction>
</comment>
<dbReference type="InterPro" id="IPR011009">
    <property type="entry name" value="Kinase-like_dom_sf"/>
</dbReference>
<evidence type="ECO:0000313" key="17">
    <source>
        <dbReference type="EMBL" id="KZN48391.1"/>
    </source>
</evidence>
<evidence type="ECO:0000256" key="4">
    <source>
        <dbReference type="ARBA" id="ARBA00011988"/>
    </source>
</evidence>
<dbReference type="HAMAP" id="MF_00521">
    <property type="entry name" value="KDO_kinase"/>
    <property type="match status" value="1"/>
</dbReference>
<dbReference type="EC" id="2.7.1.166" evidence="4 15"/>
<dbReference type="GO" id="GO:0005524">
    <property type="term" value="F:ATP binding"/>
    <property type="evidence" value="ECO:0007669"/>
    <property type="project" value="UniProtKB-UniRule"/>
</dbReference>
<evidence type="ECO:0000256" key="6">
    <source>
        <dbReference type="ARBA" id="ARBA00022519"/>
    </source>
</evidence>
<evidence type="ECO:0000256" key="15">
    <source>
        <dbReference type="HAMAP-Rule" id="MF_00521"/>
    </source>
</evidence>
<dbReference type="Gene3D" id="1.10.510.10">
    <property type="entry name" value="Transferase(Phosphotransferase) domain 1"/>
    <property type="match status" value="1"/>
</dbReference>
<protein>
    <recommendedName>
        <fullName evidence="13 15">3-deoxy-D-manno-octulosonic acid kinase</fullName>
        <shortName evidence="15">Kdo kinase</shortName>
        <ecNumber evidence="4 15">2.7.1.166</ecNumber>
    </recommendedName>
</protein>
<organism evidence="17 18">
    <name type="scientific">Pseudoalteromonas luteoviolacea NCIMB 1942</name>
    <dbReference type="NCBI Taxonomy" id="1365253"/>
    <lineage>
        <taxon>Bacteria</taxon>
        <taxon>Pseudomonadati</taxon>
        <taxon>Pseudomonadota</taxon>
        <taxon>Gammaproteobacteria</taxon>
        <taxon>Alteromonadales</taxon>
        <taxon>Pseudoalteromonadaceae</taxon>
        <taxon>Pseudoalteromonas</taxon>
    </lineage>
</organism>
<dbReference type="AlphaFoldDB" id="A0A167D423"/>
<sequence>MLKVEKTNNQYLLLPENSTLNIHSEWFKVQYWRDQNAIVTSKQGRAAAWFINYHEDKIAVLKHYWRGGLAGKLLSDQYLYTGLEKTRVYQEFKLLSELHALNLPVPKPVAAYVQVKLGIYRADIITEAVRGAQSLCEMLQHQPASEQALTSVGRTIAQFHREGVYHDDLNINNILFDQTGQVYLIDFDKGAIRAQDKQWQQANIDRLNRSFKKEAGKWPTFLFTDSDWLTLMKAYQNAVDTN</sequence>
<dbReference type="UniPathway" id="UPA00958"/>
<evidence type="ECO:0000256" key="8">
    <source>
        <dbReference type="ARBA" id="ARBA00022741"/>
    </source>
</evidence>
<comment type="caution">
    <text evidence="17">The sequence shown here is derived from an EMBL/GenBank/DDBJ whole genome shotgun (WGS) entry which is preliminary data.</text>
</comment>
<dbReference type="PATRIC" id="fig|1365253.3.peg.1843"/>
<comment type="function">
    <text evidence="15">Catalyzes the ATP-dependent phosphorylation of the 3-deoxy-D-manno-octulosonic acid (Kdo) residue in Kdo-lipid IV(A) at the 4-OH position.</text>
</comment>
<dbReference type="GO" id="GO:0005886">
    <property type="term" value="C:plasma membrane"/>
    <property type="evidence" value="ECO:0007669"/>
    <property type="project" value="UniProtKB-SubCell"/>
</dbReference>
<keyword evidence="7 15" id="KW-0808">Transferase</keyword>
<evidence type="ECO:0000259" key="16">
    <source>
        <dbReference type="PROSITE" id="PS50011"/>
    </source>
</evidence>
<keyword evidence="5 15" id="KW-1003">Cell membrane</keyword>
<accession>A0A167D423</accession>
<dbReference type="RefSeq" id="WP_063376605.1">
    <property type="nucleotide sequence ID" value="NZ_AUXT01000146.1"/>
</dbReference>
<gene>
    <name evidence="15" type="primary">kdkA</name>
    <name evidence="17" type="ORF">N482_07940</name>
</gene>
<keyword evidence="6 15" id="KW-0997">Cell inner membrane</keyword>
<evidence type="ECO:0000256" key="12">
    <source>
        <dbReference type="ARBA" id="ARBA00023136"/>
    </source>
</evidence>
<reference evidence="17 18" key="1">
    <citation type="submission" date="2013-07" db="EMBL/GenBank/DDBJ databases">
        <title>Comparative Genomic and Metabolomic Analysis of Twelve Strains of Pseudoalteromonas luteoviolacea.</title>
        <authorList>
            <person name="Vynne N.G."/>
            <person name="Mansson M."/>
            <person name="Gram L."/>
        </authorList>
    </citation>
    <scope>NUCLEOTIDE SEQUENCE [LARGE SCALE GENOMIC DNA]</scope>
    <source>
        <strain evidence="17 18">NCIMB 1942</strain>
    </source>
</reference>
<keyword evidence="10 15" id="KW-0067">ATP-binding</keyword>
<dbReference type="SUPFAM" id="SSF56112">
    <property type="entry name" value="Protein kinase-like (PK-like)"/>
    <property type="match status" value="1"/>
</dbReference>
<keyword evidence="8 15" id="KW-0547">Nucleotide-binding</keyword>
<dbReference type="NCBIfam" id="NF002475">
    <property type="entry name" value="PRK01723.1"/>
    <property type="match status" value="1"/>
</dbReference>
<comment type="subcellular location">
    <subcellularLocation>
        <location evidence="1 15">Cell inner membrane</location>
        <topology evidence="1 15">Peripheral membrane protein</topology>
        <orientation evidence="1 15">Cytoplasmic side</orientation>
    </subcellularLocation>
</comment>
<evidence type="ECO:0000256" key="14">
    <source>
        <dbReference type="ARBA" id="ARBA00034417"/>
    </source>
</evidence>
<keyword evidence="11 15" id="KW-0448">Lipopolysaccharide biosynthesis</keyword>
<keyword evidence="12 15" id="KW-0472">Membrane</keyword>
<evidence type="ECO:0000256" key="7">
    <source>
        <dbReference type="ARBA" id="ARBA00022679"/>
    </source>
</evidence>
<dbReference type="InterPro" id="IPR022826">
    <property type="entry name" value="KDO_kinase"/>
</dbReference>
<evidence type="ECO:0000256" key="2">
    <source>
        <dbReference type="ARBA" id="ARBA00004713"/>
    </source>
</evidence>
<dbReference type="EMBL" id="AUXT01000146">
    <property type="protein sequence ID" value="KZN48391.1"/>
    <property type="molecule type" value="Genomic_DNA"/>
</dbReference>